<dbReference type="InterPro" id="IPR004358">
    <property type="entry name" value="Sig_transdc_His_kin-like_C"/>
</dbReference>
<dbReference type="CDD" id="cd06225">
    <property type="entry name" value="HAMP"/>
    <property type="match status" value="1"/>
</dbReference>
<evidence type="ECO:0000313" key="15">
    <source>
        <dbReference type="Proteomes" id="UP000000771"/>
    </source>
</evidence>
<feature type="domain" description="Histidine kinase" evidence="12">
    <location>
        <begin position="290"/>
        <end position="506"/>
    </location>
</feature>
<evidence type="ECO:0000256" key="3">
    <source>
        <dbReference type="ARBA" id="ARBA00012438"/>
    </source>
</evidence>
<dbReference type="EC" id="2.7.13.3" evidence="3"/>
<evidence type="ECO:0000256" key="7">
    <source>
        <dbReference type="ARBA" id="ARBA00022777"/>
    </source>
</evidence>
<evidence type="ECO:0000256" key="2">
    <source>
        <dbReference type="ARBA" id="ARBA00004236"/>
    </source>
</evidence>
<dbReference type="SMART" id="SM00387">
    <property type="entry name" value="HATPase_c"/>
    <property type="match status" value="1"/>
</dbReference>
<evidence type="ECO:0000256" key="5">
    <source>
        <dbReference type="ARBA" id="ARBA00022679"/>
    </source>
</evidence>
<comment type="catalytic activity">
    <reaction evidence="1">
        <text>ATP + protein L-histidine = ADP + protein N-phospho-L-histidine.</text>
        <dbReference type="EC" id="2.7.13.3"/>
    </reaction>
</comment>
<dbReference type="STRING" id="525909.Afer_0702"/>
<keyword evidence="4" id="KW-0597">Phosphoprotein</keyword>
<evidence type="ECO:0000256" key="9">
    <source>
        <dbReference type="ARBA" id="ARBA00023012"/>
    </source>
</evidence>
<evidence type="ECO:0000259" key="12">
    <source>
        <dbReference type="PROSITE" id="PS50109"/>
    </source>
</evidence>
<dbReference type="Gene3D" id="1.10.287.130">
    <property type="match status" value="1"/>
</dbReference>
<dbReference type="CDD" id="cd00082">
    <property type="entry name" value="HisKA"/>
    <property type="match status" value="1"/>
</dbReference>
<keyword evidence="7 14" id="KW-0418">Kinase</keyword>
<evidence type="ECO:0000313" key="14">
    <source>
        <dbReference type="EMBL" id="ACU53652.1"/>
    </source>
</evidence>
<keyword evidence="15" id="KW-1185">Reference proteome</keyword>
<dbReference type="OrthoDB" id="5242752at2"/>
<feature type="transmembrane region" description="Helical" evidence="11">
    <location>
        <begin position="36"/>
        <end position="57"/>
    </location>
</feature>
<dbReference type="SUPFAM" id="SSF47384">
    <property type="entry name" value="Homodimeric domain of signal transducing histidine kinase"/>
    <property type="match status" value="1"/>
</dbReference>
<dbReference type="RefSeq" id="WP_015798141.1">
    <property type="nucleotide sequence ID" value="NC_013124.1"/>
</dbReference>
<dbReference type="InterPro" id="IPR036890">
    <property type="entry name" value="HATPase_C_sf"/>
</dbReference>
<dbReference type="eggNOG" id="COG2205">
    <property type="taxonomic scope" value="Bacteria"/>
</dbReference>
<keyword evidence="5" id="KW-0808">Transferase</keyword>
<proteinExistence type="predicted"/>
<dbReference type="PROSITE" id="PS50885">
    <property type="entry name" value="HAMP"/>
    <property type="match status" value="1"/>
</dbReference>
<dbReference type="HOGENOM" id="CLU_000445_89_6_11"/>
<dbReference type="GO" id="GO:0000155">
    <property type="term" value="F:phosphorelay sensor kinase activity"/>
    <property type="evidence" value="ECO:0007669"/>
    <property type="project" value="InterPro"/>
</dbReference>
<comment type="subcellular location">
    <subcellularLocation>
        <location evidence="2">Cell membrane</location>
    </subcellularLocation>
</comment>
<dbReference type="Pfam" id="PF00512">
    <property type="entry name" value="HisKA"/>
    <property type="match status" value="1"/>
</dbReference>
<dbReference type="GO" id="GO:0005886">
    <property type="term" value="C:plasma membrane"/>
    <property type="evidence" value="ECO:0007669"/>
    <property type="project" value="UniProtKB-SubCell"/>
</dbReference>
<evidence type="ECO:0000256" key="10">
    <source>
        <dbReference type="ARBA" id="ARBA00023136"/>
    </source>
</evidence>
<evidence type="ECO:0000256" key="6">
    <source>
        <dbReference type="ARBA" id="ARBA00022692"/>
    </source>
</evidence>
<dbReference type="AlphaFoldDB" id="C7LY44"/>
<keyword evidence="8 11" id="KW-1133">Transmembrane helix</keyword>
<dbReference type="PRINTS" id="PR00344">
    <property type="entry name" value="BCTRLSENSOR"/>
</dbReference>
<name>C7LY44_ACIFD</name>
<evidence type="ECO:0000256" key="4">
    <source>
        <dbReference type="ARBA" id="ARBA00022553"/>
    </source>
</evidence>
<dbReference type="InterPro" id="IPR005467">
    <property type="entry name" value="His_kinase_dom"/>
</dbReference>
<keyword evidence="9" id="KW-0902">Two-component regulatory system</keyword>
<dbReference type="Pfam" id="PF02518">
    <property type="entry name" value="HATPase_c"/>
    <property type="match status" value="1"/>
</dbReference>
<dbReference type="SMART" id="SM00304">
    <property type="entry name" value="HAMP"/>
    <property type="match status" value="1"/>
</dbReference>
<dbReference type="PANTHER" id="PTHR45436">
    <property type="entry name" value="SENSOR HISTIDINE KINASE YKOH"/>
    <property type="match status" value="1"/>
</dbReference>
<dbReference type="InterPro" id="IPR003661">
    <property type="entry name" value="HisK_dim/P_dom"/>
</dbReference>
<evidence type="ECO:0000256" key="11">
    <source>
        <dbReference type="SAM" id="Phobius"/>
    </source>
</evidence>
<gene>
    <name evidence="14" type="ordered locus">Afer_0702</name>
</gene>
<feature type="domain" description="HAMP" evidence="13">
    <location>
        <begin position="229"/>
        <end position="282"/>
    </location>
</feature>
<dbReference type="KEGG" id="afo:Afer_0702"/>
<dbReference type="EMBL" id="CP001631">
    <property type="protein sequence ID" value="ACU53652.1"/>
    <property type="molecule type" value="Genomic_DNA"/>
</dbReference>
<dbReference type="SUPFAM" id="SSF158472">
    <property type="entry name" value="HAMP domain-like"/>
    <property type="match status" value="1"/>
</dbReference>
<keyword evidence="10 11" id="KW-0472">Membrane</keyword>
<dbReference type="InterPro" id="IPR036097">
    <property type="entry name" value="HisK_dim/P_sf"/>
</dbReference>
<evidence type="ECO:0000256" key="1">
    <source>
        <dbReference type="ARBA" id="ARBA00000085"/>
    </source>
</evidence>
<evidence type="ECO:0000256" key="8">
    <source>
        <dbReference type="ARBA" id="ARBA00022989"/>
    </source>
</evidence>
<keyword evidence="6 11" id="KW-0812">Transmembrane</keyword>
<dbReference type="Proteomes" id="UP000000771">
    <property type="component" value="Chromosome"/>
</dbReference>
<dbReference type="PROSITE" id="PS50109">
    <property type="entry name" value="HIS_KIN"/>
    <property type="match status" value="1"/>
</dbReference>
<dbReference type="SMART" id="SM00388">
    <property type="entry name" value="HisKA"/>
    <property type="match status" value="1"/>
</dbReference>
<organism evidence="14 15">
    <name type="scientific">Acidimicrobium ferrooxidans (strain DSM 10331 / JCM 15462 / NBRC 103882 / ICP)</name>
    <dbReference type="NCBI Taxonomy" id="525909"/>
    <lineage>
        <taxon>Bacteria</taxon>
        <taxon>Bacillati</taxon>
        <taxon>Actinomycetota</taxon>
        <taxon>Acidimicrobiia</taxon>
        <taxon>Acidimicrobiales</taxon>
        <taxon>Acidimicrobiaceae</taxon>
        <taxon>Acidimicrobium</taxon>
    </lineage>
</organism>
<dbReference type="SUPFAM" id="SSF55874">
    <property type="entry name" value="ATPase domain of HSP90 chaperone/DNA topoisomerase II/histidine kinase"/>
    <property type="match status" value="1"/>
</dbReference>
<dbReference type="InterPro" id="IPR003660">
    <property type="entry name" value="HAMP_dom"/>
</dbReference>
<dbReference type="PANTHER" id="PTHR45436:SF5">
    <property type="entry name" value="SENSOR HISTIDINE KINASE TRCS"/>
    <property type="match status" value="1"/>
</dbReference>
<dbReference type="Gene3D" id="6.10.340.10">
    <property type="match status" value="1"/>
</dbReference>
<protein>
    <recommendedName>
        <fullName evidence="3">histidine kinase</fullName>
        <ecNumber evidence="3">2.7.13.3</ecNumber>
    </recommendedName>
</protein>
<dbReference type="Pfam" id="PF00672">
    <property type="entry name" value="HAMP"/>
    <property type="match status" value="1"/>
</dbReference>
<evidence type="ECO:0000259" key="13">
    <source>
        <dbReference type="PROSITE" id="PS50885"/>
    </source>
</evidence>
<dbReference type="InterPro" id="IPR003594">
    <property type="entry name" value="HATPase_dom"/>
</dbReference>
<sequence length="523" mass="56127">MRLNSLGYLGRLARSRWRVVRFFGRLAASVVVRTTVAATVAVGLALLASLVATVLVLRTALTRGIVQTARSEAYDIVLLVRNGDVPRPLPLPRGDLAAQIVSSTGQVVAATPNLRGVAPLVNPHHVPPAGLVVTRATSKARSILVGHDIDIRSVLVAEPIALTTRAAATLAHSAVPAQVGSSGVETYYVFTIASLASVDQATRTLVHIFDVVYPLVLLVVASATWWLARRALAPVDQMISDVAEITSSQLDQRVTEPPGDDEIARLAQTMNAMLARLEHALIREKQFIQDASHELKSPLSALRTTLEVGALHPEITDWDESTQIALSEADRMQRLIESLLLLARAETGPRRPASTELDLVGVVEDEVARLERLNPRLSFALATDVHATIAAEPELLRSLVRNLLENAARHATSRVRVRTSTLVTGSLGPGVTLDVDDDGPGIPPDRRDEVFERFARLDTARARHDGGTGLGLAIVRSVAVGLGGRVRVLDSDLGGARFRVELPTATVTAAVSFATPLRQKELS</sequence>
<feature type="transmembrane region" description="Helical" evidence="11">
    <location>
        <begin position="211"/>
        <end position="228"/>
    </location>
</feature>
<reference evidence="14 15" key="1">
    <citation type="journal article" date="2009" name="Stand. Genomic Sci.">
        <title>Complete genome sequence of Acidimicrobium ferrooxidans type strain (ICP).</title>
        <authorList>
            <person name="Clum A."/>
            <person name="Nolan M."/>
            <person name="Lang E."/>
            <person name="Glavina Del Rio T."/>
            <person name="Tice H."/>
            <person name="Copeland A."/>
            <person name="Cheng J.F."/>
            <person name="Lucas S."/>
            <person name="Chen F."/>
            <person name="Bruce D."/>
            <person name="Goodwin L."/>
            <person name="Pitluck S."/>
            <person name="Ivanova N."/>
            <person name="Mavrommatis K."/>
            <person name="Mikhailova N."/>
            <person name="Pati A."/>
            <person name="Chen A."/>
            <person name="Palaniappan K."/>
            <person name="Goker M."/>
            <person name="Spring S."/>
            <person name="Land M."/>
            <person name="Hauser L."/>
            <person name="Chang Y.J."/>
            <person name="Jeffries C.C."/>
            <person name="Chain P."/>
            <person name="Bristow J."/>
            <person name="Eisen J.A."/>
            <person name="Markowitz V."/>
            <person name="Hugenholtz P."/>
            <person name="Kyrpides N.C."/>
            <person name="Klenk H.P."/>
            <person name="Lapidus A."/>
        </authorList>
    </citation>
    <scope>NUCLEOTIDE SEQUENCE [LARGE SCALE GENOMIC DNA]</scope>
    <source>
        <strain evidence="15">DSM 10331 / JCM 15462 / NBRC 103882 / ICP</strain>
    </source>
</reference>
<dbReference type="Gene3D" id="3.30.565.10">
    <property type="entry name" value="Histidine kinase-like ATPase, C-terminal domain"/>
    <property type="match status" value="1"/>
</dbReference>
<dbReference type="InterPro" id="IPR050428">
    <property type="entry name" value="TCS_sensor_his_kinase"/>
</dbReference>
<accession>C7LY44</accession>